<dbReference type="PROSITE" id="PS51737">
    <property type="entry name" value="RECOMBINASE_DNA_BIND"/>
    <property type="match status" value="1"/>
</dbReference>
<dbReference type="InterPro" id="IPR036162">
    <property type="entry name" value="Resolvase-like_N_sf"/>
</dbReference>
<dbReference type="OrthoDB" id="4500247at2"/>
<evidence type="ECO:0000313" key="4">
    <source>
        <dbReference type="Proteomes" id="UP000240424"/>
    </source>
</evidence>
<dbReference type="EMBL" id="FUEZ01000004">
    <property type="protein sequence ID" value="SPM43633.1"/>
    <property type="molecule type" value="Genomic_DNA"/>
</dbReference>
<evidence type="ECO:0000313" key="3">
    <source>
        <dbReference type="EMBL" id="SPM43633.1"/>
    </source>
</evidence>
<evidence type="ECO:0000259" key="2">
    <source>
        <dbReference type="PROSITE" id="PS51737"/>
    </source>
</evidence>
<dbReference type="InterPro" id="IPR050639">
    <property type="entry name" value="SSR_resolvase"/>
</dbReference>
<dbReference type="PANTHER" id="PTHR30461">
    <property type="entry name" value="DNA-INVERTASE FROM LAMBDOID PROPHAGE"/>
    <property type="match status" value="1"/>
</dbReference>
<dbReference type="RefSeq" id="WP_077081856.1">
    <property type="nucleotide sequence ID" value="NZ_FUEZ01000004.1"/>
</dbReference>
<dbReference type="PROSITE" id="PS51736">
    <property type="entry name" value="RECOMBINASES_3"/>
    <property type="match status" value="1"/>
</dbReference>
<name>A0A2U3PIP6_9MYCO</name>
<dbReference type="GO" id="GO:0003677">
    <property type="term" value="F:DNA binding"/>
    <property type="evidence" value="ECO:0007669"/>
    <property type="project" value="InterPro"/>
</dbReference>
<dbReference type="AlphaFoldDB" id="A0A2U3PIP6"/>
<dbReference type="Pfam" id="PF07508">
    <property type="entry name" value="Recombinase"/>
    <property type="match status" value="1"/>
</dbReference>
<dbReference type="CDD" id="cd00338">
    <property type="entry name" value="Ser_Recombinase"/>
    <property type="match status" value="1"/>
</dbReference>
<dbReference type="InterPro" id="IPR038109">
    <property type="entry name" value="DNA_bind_recomb_sf"/>
</dbReference>
<proteinExistence type="predicted"/>
<gene>
    <name evidence="3" type="ORF">MNAB215_5859</name>
</gene>
<dbReference type="Pfam" id="PF00239">
    <property type="entry name" value="Resolvase"/>
    <property type="match status" value="1"/>
</dbReference>
<keyword evidence="4" id="KW-1185">Reference proteome</keyword>
<dbReference type="STRING" id="1841861.GCA_900157365_04178"/>
<dbReference type="Proteomes" id="UP000240424">
    <property type="component" value="Unassembled WGS sequence"/>
</dbReference>
<feature type="domain" description="Resolvase/invertase-type recombinase catalytic" evidence="1">
    <location>
        <begin position="6"/>
        <end position="152"/>
    </location>
</feature>
<dbReference type="InterPro" id="IPR011109">
    <property type="entry name" value="DNA_bind_recombinase_dom"/>
</dbReference>
<feature type="domain" description="Recombinase" evidence="2">
    <location>
        <begin position="159"/>
        <end position="278"/>
    </location>
</feature>
<dbReference type="InterPro" id="IPR006119">
    <property type="entry name" value="Resolv_N"/>
</dbReference>
<protein>
    <submittedName>
        <fullName evidence="3">Recombinase</fullName>
    </submittedName>
</protein>
<reference evidence="3 4" key="1">
    <citation type="submission" date="2017-01" db="EMBL/GenBank/DDBJ databases">
        <authorList>
            <consortium name="Urmite Genomes"/>
        </authorList>
    </citation>
    <scope>NUCLEOTIDE SEQUENCE [LARGE SCALE GENOMIC DNA]</scope>
    <source>
        <strain evidence="3 4">AB215</strain>
    </source>
</reference>
<dbReference type="SMART" id="SM00857">
    <property type="entry name" value="Resolvase"/>
    <property type="match status" value="1"/>
</dbReference>
<dbReference type="Gene3D" id="3.90.1750.20">
    <property type="entry name" value="Putative Large Serine Recombinase, Chain B, Domain 2"/>
    <property type="match status" value="1"/>
</dbReference>
<sequence length="482" mass="53296">MTTRKRAVIYTRISKDRNGESLAVDRQEKACRKLAKLAEMEVVDIFTDNDISAYNGKRRDGFEDMLVAIESGRADVVLCQHTDRLYRRLADLVRLCQAGPNLLIKTIQGGDLDLSTSTGKMLAQILGSVQEQESAHHSERRKSAYVQRAELGVFHNQGNRSFGYTRDGQPIEPEATMYRDAVADLLEGTSLRAIARQWNASGVTTTVAGATRKLKGKEYVVKGVWSSTRIRRLLLNPRYAGIKTHLGKEVETQANWTPLIDEETYRRVVAELSDPTRLKVTSFEKKHVGSGVYVCGVCGAPMQISFPGPGRSQGRKYVCSAHSCVIRGGDPVDDYVENLVVERLSRPDAGLLIAERGVDVGKLQDQRAGWVTKLDRLVDLLDDGTLDGPKARRRAAEYKAEINKIDSQLAQAARTSPTAALLAAGKELRMRWPKLTAGVRGEIISEIATVTINRCGKGKRFDPHAVVDGKVVLDVQWKVDSP</sequence>
<dbReference type="PANTHER" id="PTHR30461:SF23">
    <property type="entry name" value="DNA RECOMBINASE-RELATED"/>
    <property type="match status" value="1"/>
</dbReference>
<dbReference type="Gene3D" id="3.40.50.1390">
    <property type="entry name" value="Resolvase, N-terminal catalytic domain"/>
    <property type="match status" value="1"/>
</dbReference>
<dbReference type="SUPFAM" id="SSF53041">
    <property type="entry name" value="Resolvase-like"/>
    <property type="match status" value="1"/>
</dbReference>
<organism evidence="3 4">
    <name type="scientific">Mycobacterium numidiamassiliense</name>
    <dbReference type="NCBI Taxonomy" id="1841861"/>
    <lineage>
        <taxon>Bacteria</taxon>
        <taxon>Bacillati</taxon>
        <taxon>Actinomycetota</taxon>
        <taxon>Actinomycetes</taxon>
        <taxon>Mycobacteriales</taxon>
        <taxon>Mycobacteriaceae</taxon>
        <taxon>Mycobacterium</taxon>
    </lineage>
</organism>
<accession>A0A2U3PIP6</accession>
<dbReference type="GO" id="GO:0000150">
    <property type="term" value="F:DNA strand exchange activity"/>
    <property type="evidence" value="ECO:0007669"/>
    <property type="project" value="InterPro"/>
</dbReference>
<evidence type="ECO:0000259" key="1">
    <source>
        <dbReference type="PROSITE" id="PS51736"/>
    </source>
</evidence>